<proteinExistence type="predicted"/>
<organism evidence="1">
    <name type="scientific">Rhizophora mucronata</name>
    <name type="common">Asiatic mangrove</name>
    <dbReference type="NCBI Taxonomy" id="61149"/>
    <lineage>
        <taxon>Eukaryota</taxon>
        <taxon>Viridiplantae</taxon>
        <taxon>Streptophyta</taxon>
        <taxon>Embryophyta</taxon>
        <taxon>Tracheophyta</taxon>
        <taxon>Spermatophyta</taxon>
        <taxon>Magnoliopsida</taxon>
        <taxon>eudicotyledons</taxon>
        <taxon>Gunneridae</taxon>
        <taxon>Pentapetalae</taxon>
        <taxon>rosids</taxon>
        <taxon>fabids</taxon>
        <taxon>Malpighiales</taxon>
        <taxon>Rhizophoraceae</taxon>
        <taxon>Rhizophora</taxon>
    </lineage>
</organism>
<dbReference type="EMBL" id="GGEC01013019">
    <property type="protein sequence ID" value="MBW93502.1"/>
    <property type="molecule type" value="Transcribed_RNA"/>
</dbReference>
<accession>A0A2P2JJ48</accession>
<sequence>MILYWLFQFLLKSCPCSLVLLSRPIRLQFLLLTTCTRLVWILIEHITNYYRVVEGCRFMGKVCMHDCI</sequence>
<evidence type="ECO:0000313" key="1">
    <source>
        <dbReference type="EMBL" id="MBW93502.1"/>
    </source>
</evidence>
<reference evidence="1" key="1">
    <citation type="submission" date="2018-02" db="EMBL/GenBank/DDBJ databases">
        <title>Rhizophora mucronata_Transcriptome.</title>
        <authorList>
            <person name="Meera S.P."/>
            <person name="Sreeshan A."/>
            <person name="Augustine A."/>
        </authorList>
    </citation>
    <scope>NUCLEOTIDE SEQUENCE</scope>
    <source>
        <tissue evidence="1">Leaf</tissue>
    </source>
</reference>
<name>A0A2P2JJ48_RHIMU</name>
<protein>
    <submittedName>
        <fullName evidence="1">Uncharacterized protein</fullName>
    </submittedName>
</protein>
<dbReference type="AlphaFoldDB" id="A0A2P2JJ48"/>